<dbReference type="InterPro" id="IPR046357">
    <property type="entry name" value="PPIase_dom_sf"/>
</dbReference>
<comment type="function">
    <text evidence="7">Chaperone involved in the correct folding and assembly of outer membrane proteins. Recognizes specific patterns of aromatic residues and the orientation of their side chains, which are found more frequently in integral outer membrane proteins. May act in both early periplasmic and late outer membrane-associated steps of protein maturation.</text>
</comment>
<dbReference type="InterPro" id="IPR015391">
    <property type="entry name" value="SurA_N"/>
</dbReference>
<comment type="domain">
    <text evidence="7">The PPIase activity resides only in the second parvulin domain. The N-terminal region and the C-terminal tail are necessary and sufficient for the chaperone activity of SurA. The PPIase activity is dispensable for SurA to function as a chaperone. The N-terminal region and the C-terminal tail are also required for porin recognition.</text>
</comment>
<dbReference type="Gene3D" id="1.10.4030.10">
    <property type="entry name" value="Porin chaperone SurA, peptide-binding domain"/>
    <property type="match status" value="1"/>
</dbReference>
<gene>
    <name evidence="7" type="primary">surA</name>
    <name evidence="9" type="ORF">NR989_03065</name>
</gene>
<sequence precursor="true">MKKTLHSALFSLFTSLAIIGSSSSSVMAKDVLLDKVVAVVNDRVILKSELTAKMYEQAQALAAQNIPVNDAEALKAKVLDSLILEVLQEERANQIGLNVADDEVNAQMQQIAAQNNLSLLELRNRLNIEMPDGFQKAREKIKQQLLIQKLREAEVISQAQVTESEIQNYLKRQKLANKNVKVKLNHILIALPESATPQQREKALSDIKSIQKRIQTGEDFSQLAVRYSNGGKALSGGDLGWMQEEEIPTFFADALEGLKPGQVSEIIESASGFHLIKLADKQDSSAAGVFTEYHLHRFIILSDDVDRTRVPASLMTLSQSLNSMQDFQALFDKYSDIPAEVNADSDLGWRVLDKIPSVIREDVAKLKAKNALPPLATDKGWMILYLDDIREINAASENETQKAIQAIRVRKANEMFDLWLRRLKDEAFIQIK</sequence>
<dbReference type="InterPro" id="IPR027304">
    <property type="entry name" value="Trigger_fact/SurA_dom_sf"/>
</dbReference>
<comment type="subcellular location">
    <subcellularLocation>
        <location evidence="7">Periplasm</location>
    </subcellularLocation>
    <text evidence="7">Is capable of associating with the outer membrane.</text>
</comment>
<name>A0ABY8CB91_9GAMM</name>
<keyword evidence="10" id="KW-1185">Reference proteome</keyword>
<dbReference type="InterPro" id="IPR000297">
    <property type="entry name" value="PPIase_PpiC"/>
</dbReference>
<dbReference type="Proteomes" id="UP001222275">
    <property type="component" value="Chromosome"/>
</dbReference>
<evidence type="ECO:0000259" key="8">
    <source>
        <dbReference type="PROSITE" id="PS50198"/>
    </source>
</evidence>
<evidence type="ECO:0000313" key="10">
    <source>
        <dbReference type="Proteomes" id="UP001222275"/>
    </source>
</evidence>
<feature type="domain" description="PpiC" evidence="8">
    <location>
        <begin position="290"/>
        <end position="388"/>
    </location>
</feature>
<dbReference type="EMBL" id="CP102381">
    <property type="protein sequence ID" value="WEJ63248.1"/>
    <property type="molecule type" value="Genomic_DNA"/>
</dbReference>
<keyword evidence="2 7" id="KW-0677">Repeat</keyword>
<dbReference type="InterPro" id="IPR023034">
    <property type="entry name" value="PPIase_SurA"/>
</dbReference>
<evidence type="ECO:0000256" key="6">
    <source>
        <dbReference type="ARBA" id="ARBA00023235"/>
    </source>
</evidence>
<feature type="signal peptide" evidence="7">
    <location>
        <begin position="1"/>
        <end position="28"/>
    </location>
</feature>
<keyword evidence="6 7" id="KW-0413">Isomerase</keyword>
<evidence type="ECO:0000256" key="7">
    <source>
        <dbReference type="HAMAP-Rule" id="MF_01183"/>
    </source>
</evidence>
<feature type="chain" id="PRO_5044917758" description="Chaperone SurA" evidence="7">
    <location>
        <begin position="29"/>
        <end position="432"/>
    </location>
</feature>
<dbReference type="Gene3D" id="3.10.50.40">
    <property type="match status" value="2"/>
</dbReference>
<dbReference type="SUPFAM" id="SSF109998">
    <property type="entry name" value="Triger factor/SurA peptide-binding domain-like"/>
    <property type="match status" value="1"/>
</dbReference>
<keyword evidence="4 7" id="KW-0697">Rotamase</keyword>
<feature type="domain" description="PpiC" evidence="8">
    <location>
        <begin position="179"/>
        <end position="280"/>
    </location>
</feature>
<protein>
    <recommendedName>
        <fullName evidence="7">Chaperone SurA</fullName>
    </recommendedName>
    <alternativeName>
        <fullName evidence="7">Peptidyl-prolyl cis-trans isomerase SurA</fullName>
        <shortName evidence="7">PPIase SurA</shortName>
        <ecNumber evidence="7">5.2.1.8</ecNumber>
    </alternativeName>
    <alternativeName>
        <fullName evidence="7">Rotamase SurA</fullName>
    </alternativeName>
</protein>
<accession>A0ABY8CB91</accession>
<keyword evidence="5 7" id="KW-0143">Chaperone</keyword>
<keyword evidence="1 7" id="KW-0732">Signal</keyword>
<keyword evidence="3 7" id="KW-0574">Periplasm</keyword>
<evidence type="ECO:0000256" key="2">
    <source>
        <dbReference type="ARBA" id="ARBA00022737"/>
    </source>
</evidence>
<dbReference type="GO" id="GO:0003755">
    <property type="term" value="F:peptidyl-prolyl cis-trans isomerase activity"/>
    <property type="evidence" value="ECO:0007669"/>
    <property type="project" value="UniProtKB-EC"/>
</dbReference>
<dbReference type="PROSITE" id="PS50198">
    <property type="entry name" value="PPIC_PPIASE_2"/>
    <property type="match status" value="2"/>
</dbReference>
<evidence type="ECO:0000256" key="3">
    <source>
        <dbReference type="ARBA" id="ARBA00022764"/>
    </source>
</evidence>
<dbReference type="PANTHER" id="PTHR47637:SF1">
    <property type="entry name" value="CHAPERONE SURA"/>
    <property type="match status" value="1"/>
</dbReference>
<dbReference type="Pfam" id="PF09312">
    <property type="entry name" value="SurA_N"/>
    <property type="match status" value="1"/>
</dbReference>
<evidence type="ECO:0000256" key="4">
    <source>
        <dbReference type="ARBA" id="ARBA00023110"/>
    </source>
</evidence>
<evidence type="ECO:0000256" key="5">
    <source>
        <dbReference type="ARBA" id="ARBA00023186"/>
    </source>
</evidence>
<dbReference type="SUPFAM" id="SSF54534">
    <property type="entry name" value="FKBP-like"/>
    <property type="match status" value="2"/>
</dbReference>
<organism evidence="9 10">
    <name type="scientific">Thiomicrorhabdus lithotrophica</name>
    <dbReference type="NCBI Taxonomy" id="2949997"/>
    <lineage>
        <taxon>Bacteria</taxon>
        <taxon>Pseudomonadati</taxon>
        <taxon>Pseudomonadota</taxon>
        <taxon>Gammaproteobacteria</taxon>
        <taxon>Thiotrichales</taxon>
        <taxon>Piscirickettsiaceae</taxon>
        <taxon>Thiomicrorhabdus</taxon>
    </lineage>
</organism>
<evidence type="ECO:0000313" key="9">
    <source>
        <dbReference type="EMBL" id="WEJ63248.1"/>
    </source>
</evidence>
<dbReference type="PANTHER" id="PTHR47637">
    <property type="entry name" value="CHAPERONE SURA"/>
    <property type="match status" value="1"/>
</dbReference>
<dbReference type="HAMAP" id="MF_01183">
    <property type="entry name" value="Chaperone_SurA"/>
    <property type="match status" value="1"/>
</dbReference>
<dbReference type="RefSeq" id="WP_275595501.1">
    <property type="nucleotide sequence ID" value="NZ_CP102381.1"/>
</dbReference>
<reference evidence="9 10" key="1">
    <citation type="submission" date="2022-06" db="EMBL/GenBank/DDBJ databases">
        <title>Thiomicrohabdus sp. nov, an obligately chemolithoautotrophic, sulfur-oxidizing bacterium isolated from beach of Guanyin Mountain. Amoy.</title>
        <authorList>
            <person name="Zhu H."/>
        </authorList>
    </citation>
    <scope>NUCLEOTIDE SEQUENCE [LARGE SCALE GENOMIC DNA]</scope>
    <source>
        <strain evidence="9 10">XGS-01</strain>
    </source>
</reference>
<dbReference type="EC" id="5.2.1.8" evidence="7"/>
<evidence type="ECO:0000256" key="1">
    <source>
        <dbReference type="ARBA" id="ARBA00022729"/>
    </source>
</evidence>
<proteinExistence type="inferred from homology"/>
<dbReference type="Pfam" id="PF00639">
    <property type="entry name" value="Rotamase"/>
    <property type="match status" value="2"/>
</dbReference>
<dbReference type="InterPro" id="IPR050280">
    <property type="entry name" value="OMP_Chaperone_SurA"/>
</dbReference>
<comment type="catalytic activity">
    <reaction evidence="7">
        <text>[protein]-peptidylproline (omega=180) = [protein]-peptidylproline (omega=0)</text>
        <dbReference type="Rhea" id="RHEA:16237"/>
        <dbReference type="Rhea" id="RHEA-COMP:10747"/>
        <dbReference type="Rhea" id="RHEA-COMP:10748"/>
        <dbReference type="ChEBI" id="CHEBI:83833"/>
        <dbReference type="ChEBI" id="CHEBI:83834"/>
        <dbReference type="EC" id="5.2.1.8"/>
    </reaction>
</comment>